<dbReference type="PANTHER" id="PTHR30105:SF2">
    <property type="entry name" value="DIVERGENT POLYSACCHARIDE DEACETYLASE SUPERFAMILY"/>
    <property type="match status" value="1"/>
</dbReference>
<dbReference type="Pfam" id="PF04748">
    <property type="entry name" value="Polysacc_deac_2"/>
    <property type="match status" value="1"/>
</dbReference>
<dbReference type="AlphaFoldDB" id="A0A845MJ43"/>
<name>A0A845MJ43_9PROT</name>
<feature type="compositionally biased region" description="Pro residues" evidence="1">
    <location>
        <begin position="81"/>
        <end position="97"/>
    </location>
</feature>
<feature type="transmembrane region" description="Helical" evidence="2">
    <location>
        <begin position="20"/>
        <end position="41"/>
    </location>
</feature>
<keyword evidence="2" id="KW-0812">Transmembrane</keyword>
<dbReference type="Proteomes" id="UP000445696">
    <property type="component" value="Unassembled WGS sequence"/>
</dbReference>
<evidence type="ECO:0000256" key="1">
    <source>
        <dbReference type="SAM" id="MobiDB-lite"/>
    </source>
</evidence>
<comment type="caution">
    <text evidence="3">The sequence shown here is derived from an EMBL/GenBank/DDBJ whole genome shotgun (WGS) entry which is preliminary data.</text>
</comment>
<dbReference type="GO" id="GO:0005975">
    <property type="term" value="P:carbohydrate metabolic process"/>
    <property type="evidence" value="ECO:0007669"/>
    <property type="project" value="InterPro"/>
</dbReference>
<proteinExistence type="predicted"/>
<dbReference type="CDD" id="cd10936">
    <property type="entry name" value="CE4_DAC2"/>
    <property type="match status" value="1"/>
</dbReference>
<feature type="compositionally biased region" description="Polar residues" evidence="1">
    <location>
        <begin position="125"/>
        <end position="141"/>
    </location>
</feature>
<sequence length="548" mass="58133">MGTLNKDRLEKPTPDNRVSVLFILSLALVLAIIGVSSWSYLGSQAERSPVHVTASTAILAPEEIPPANNEGVQDVVKEPDAPPPIQATPPLVSPPPVSATADDTTELESGAVSGEAPAKEAAASVTLQPPTTEPMATQESPSVPELPESDAASDREESRELMNEELPDSSETDLKILEMPADDLKEQPVADPPPQEAEPKPAPEEESTVIAPALEPVPDVATDAASEVSDSIAAAPVDATPASETAEQSGETAVEPVEDATAAPADTSTGAPVLEIGPAPQPMPEMPAETQPEINADAENSQGIDPTPPWKEFAAAFTAQENLPRIAIVISEAGMNSEKTRMAINNLPAAITLGFNPYGDNLQLLVDEARQAGHEVLLQVPMEPFGYPAIDPGPQALRTDLTDMENLARLEWTLNRITGYAGLTNQMGSKFTATAEALRPAFDLIREKGLLYLDSRTASNSVAAAIAAELEIPVAINNRFLDHKADGDVIDARLQELEEIARRTGSAIGIAYPHEETFRHLADWAKTLEEKGLALAPVSALVNRQEIR</sequence>
<feature type="compositionally biased region" description="Basic and acidic residues" evidence="1">
    <location>
        <begin position="152"/>
        <end position="162"/>
    </location>
</feature>
<evidence type="ECO:0000313" key="3">
    <source>
        <dbReference type="EMBL" id="MZR23685.1"/>
    </source>
</evidence>
<dbReference type="InterPro" id="IPR011330">
    <property type="entry name" value="Glyco_hydro/deAcase_b/a-brl"/>
</dbReference>
<feature type="region of interest" description="Disordered" evidence="1">
    <location>
        <begin position="61"/>
        <end position="288"/>
    </location>
</feature>
<evidence type="ECO:0000313" key="4">
    <source>
        <dbReference type="Proteomes" id="UP000445696"/>
    </source>
</evidence>
<dbReference type="OrthoDB" id="9784811at2"/>
<accession>A0A845MJ43</accession>
<dbReference type="PANTHER" id="PTHR30105">
    <property type="entry name" value="UNCHARACTERIZED YIBQ-RELATED"/>
    <property type="match status" value="1"/>
</dbReference>
<feature type="compositionally biased region" description="Polar residues" evidence="1">
    <location>
        <begin position="242"/>
        <end position="251"/>
    </location>
</feature>
<protein>
    <recommendedName>
        <fullName evidence="5">Divergent polysaccharide deacetylase family protein</fullName>
    </recommendedName>
</protein>
<dbReference type="EMBL" id="WTVA01000015">
    <property type="protein sequence ID" value="MZR23685.1"/>
    <property type="molecule type" value="Genomic_DNA"/>
</dbReference>
<evidence type="ECO:0008006" key="5">
    <source>
        <dbReference type="Google" id="ProtNLM"/>
    </source>
</evidence>
<keyword evidence="2" id="KW-1133">Transmembrane helix</keyword>
<dbReference type="SUPFAM" id="SSF88713">
    <property type="entry name" value="Glycoside hydrolase/deacetylase"/>
    <property type="match status" value="1"/>
</dbReference>
<evidence type="ECO:0000256" key="2">
    <source>
        <dbReference type="SAM" id="Phobius"/>
    </source>
</evidence>
<reference evidence="3 4" key="1">
    <citation type="journal article" date="2014" name="Int. J. Syst. Evol. Microbiol.">
        <title>Sneathiella chungangensis sp. nov., isolated from a marine sand, and emended description of the genus Sneathiella.</title>
        <authorList>
            <person name="Siamphan C."/>
            <person name="Kim H."/>
            <person name="Lee J.S."/>
            <person name="Kim W."/>
        </authorList>
    </citation>
    <scope>NUCLEOTIDE SEQUENCE [LARGE SCALE GENOMIC DNA]</scope>
    <source>
        <strain evidence="3 4">KCTC 32476</strain>
    </source>
</reference>
<feature type="compositionally biased region" description="Basic and acidic residues" evidence="1">
    <location>
        <begin position="172"/>
        <end position="188"/>
    </location>
</feature>
<keyword evidence="4" id="KW-1185">Reference proteome</keyword>
<organism evidence="3 4">
    <name type="scientific">Sneathiella chungangensis</name>
    <dbReference type="NCBI Taxonomy" id="1418234"/>
    <lineage>
        <taxon>Bacteria</taxon>
        <taxon>Pseudomonadati</taxon>
        <taxon>Pseudomonadota</taxon>
        <taxon>Alphaproteobacteria</taxon>
        <taxon>Sneathiellales</taxon>
        <taxon>Sneathiellaceae</taxon>
        <taxon>Sneathiella</taxon>
    </lineage>
</organism>
<dbReference type="RefSeq" id="WP_161340129.1">
    <property type="nucleotide sequence ID" value="NZ_JBHSDG010000003.1"/>
</dbReference>
<dbReference type="Gene3D" id="3.20.20.370">
    <property type="entry name" value="Glycoside hydrolase/deacetylase"/>
    <property type="match status" value="1"/>
</dbReference>
<gene>
    <name evidence="3" type="ORF">GQF03_15215</name>
</gene>
<dbReference type="InterPro" id="IPR006837">
    <property type="entry name" value="Divergent_DAC"/>
</dbReference>
<keyword evidence="2" id="KW-0472">Membrane</keyword>